<feature type="domain" description="AttH" evidence="2">
    <location>
        <begin position="65"/>
        <end position="237"/>
    </location>
</feature>
<evidence type="ECO:0000259" key="2">
    <source>
        <dbReference type="Pfam" id="PF07143"/>
    </source>
</evidence>
<evidence type="ECO:0000313" key="4">
    <source>
        <dbReference type="Proteomes" id="UP000182567"/>
    </source>
</evidence>
<feature type="signal peptide" evidence="1">
    <location>
        <begin position="1"/>
        <end position="23"/>
    </location>
</feature>
<dbReference type="Gene3D" id="2.40.370.10">
    <property type="entry name" value="AttH-like domain"/>
    <property type="match status" value="2"/>
</dbReference>
<feature type="chain" id="PRO_5009610720" evidence="1">
    <location>
        <begin position="24"/>
        <end position="362"/>
    </location>
</feature>
<name>A0A1J0EFH1_9PSED</name>
<keyword evidence="1" id="KW-0732">Signal</keyword>
<dbReference type="PROSITE" id="PS51257">
    <property type="entry name" value="PROKAR_LIPOPROTEIN"/>
    <property type="match status" value="1"/>
</dbReference>
<dbReference type="EMBL" id="CP017886">
    <property type="protein sequence ID" value="APC14782.1"/>
    <property type="molecule type" value="Genomic_DNA"/>
</dbReference>
<dbReference type="PANTHER" id="PTHR38591:SF1">
    <property type="entry name" value="BLL1000 PROTEIN"/>
    <property type="match status" value="1"/>
</dbReference>
<protein>
    <submittedName>
        <fullName evidence="3">Iron ABC transporter permease</fullName>
    </submittedName>
</protein>
<dbReference type="InterPro" id="IPR010791">
    <property type="entry name" value="AttH_dom"/>
</dbReference>
<dbReference type="RefSeq" id="WP_071550771.1">
    <property type="nucleotide sequence ID" value="NZ_CP017886.1"/>
</dbReference>
<dbReference type="Pfam" id="PF17186">
    <property type="entry name" value="Lipocalin_9"/>
    <property type="match status" value="1"/>
</dbReference>
<proteinExistence type="predicted"/>
<dbReference type="InterPro" id="IPR023374">
    <property type="entry name" value="AttH-like_dom_sf"/>
</dbReference>
<dbReference type="Pfam" id="PF07143">
    <property type="entry name" value="CrtC"/>
    <property type="match status" value="1"/>
</dbReference>
<dbReference type="AlphaFoldDB" id="A0A1J0EFH1"/>
<dbReference type="Proteomes" id="UP000182567">
    <property type="component" value="Chromosome"/>
</dbReference>
<reference evidence="4" key="1">
    <citation type="submission" date="2016-10" db="EMBL/GenBank/DDBJ databases">
        <title>Pseudomonas frederiksbergensis ERGS4:02 complete genome.</title>
        <authorList>
            <person name="Kumar R."/>
            <person name="Acharya V."/>
            <person name="Singh D."/>
        </authorList>
    </citation>
    <scope>NUCLEOTIDE SEQUENCE [LARGE SCALE GENOMIC DNA]</scope>
    <source>
        <strain evidence="4">ERGS4:02</strain>
    </source>
</reference>
<evidence type="ECO:0000256" key="1">
    <source>
        <dbReference type="SAM" id="SignalP"/>
    </source>
</evidence>
<sequence length="362" mass="39680">MRINRAVGVLVLAVLLLTLTGCDDSSKHNAGFAGLGSEAAAFKQVTPGRVFSFPADHGVHDGYRVEWWYITANLKDPQGREFGVQWTLFRNALKAGPEQPGWASQIIWLGHAAVTSATVHHAAERYARGGVGQAGVQNVPFAAWIDDWRLSTQTDTANPLAEMQVQASGKGFNYRLRLNANRPLVLQGEQGFSQKSEQGQASYYYSQPFFQASGSLEIDGTTYQVSGPAWLDREWSSQPLTSNQTGWDWFSLHLDSGAQLMLFRVRQKDGAAYLTGTWINPDGSTVRLSRDEISLTPLLSSEVAGRSLPTRWSIKVPGQGLDITSSALNPGAWMDLRIPYWEGPVQLSGSHAGNGYLEMTGY</sequence>
<dbReference type="GeneID" id="46907213"/>
<accession>A0A1J0EFH1</accession>
<dbReference type="OrthoDB" id="9770826at2"/>
<evidence type="ECO:0000313" key="3">
    <source>
        <dbReference type="EMBL" id="APC14782.1"/>
    </source>
</evidence>
<dbReference type="PANTHER" id="PTHR38591">
    <property type="entry name" value="HYDROLASE"/>
    <property type="match status" value="1"/>
</dbReference>
<dbReference type="SUPFAM" id="SSF159245">
    <property type="entry name" value="AttH-like"/>
    <property type="match status" value="1"/>
</dbReference>
<gene>
    <name evidence="3" type="ORF">BLL42_03215</name>
</gene>
<organism evidence="3 4">
    <name type="scientific">Pseudomonas frederiksbergensis</name>
    <dbReference type="NCBI Taxonomy" id="104087"/>
    <lineage>
        <taxon>Bacteria</taxon>
        <taxon>Pseudomonadati</taxon>
        <taxon>Pseudomonadota</taxon>
        <taxon>Gammaproteobacteria</taxon>
        <taxon>Pseudomonadales</taxon>
        <taxon>Pseudomonadaceae</taxon>
        <taxon>Pseudomonas</taxon>
    </lineage>
</organism>